<keyword evidence="1" id="KW-1133">Transmembrane helix</keyword>
<reference evidence="2 3" key="1">
    <citation type="journal article" date="2016" name="Environ. Microbiol.">
        <title>Genomic resolution of a cold subsurface aquifer community provides metabolic insights for novel microbes adapted to high CO concentrations.</title>
        <authorList>
            <person name="Probst A.J."/>
            <person name="Castelle C.J."/>
            <person name="Singh A."/>
            <person name="Brown C.T."/>
            <person name="Anantharaman K."/>
            <person name="Sharon I."/>
            <person name="Hug L.A."/>
            <person name="Burstein D."/>
            <person name="Emerson J.B."/>
            <person name="Thomas B.C."/>
            <person name="Banfield J.F."/>
        </authorList>
    </citation>
    <scope>NUCLEOTIDE SEQUENCE [LARGE SCALE GENOMIC DNA]</scope>
    <source>
        <strain evidence="2">CG2_30_35_20</strain>
    </source>
</reference>
<dbReference type="AlphaFoldDB" id="A0A1J5HY23"/>
<evidence type="ECO:0000313" key="3">
    <source>
        <dbReference type="Proteomes" id="UP000182344"/>
    </source>
</evidence>
<evidence type="ECO:0000313" key="2">
    <source>
        <dbReference type="EMBL" id="OIP86690.1"/>
    </source>
</evidence>
<dbReference type="EMBL" id="MNZO01000045">
    <property type="protein sequence ID" value="OIP86690.1"/>
    <property type="molecule type" value="Genomic_DNA"/>
</dbReference>
<proteinExistence type="predicted"/>
<dbReference type="Proteomes" id="UP000182344">
    <property type="component" value="Unassembled WGS sequence"/>
</dbReference>
<dbReference type="STRING" id="1805376.AUK05_03090"/>
<protein>
    <submittedName>
        <fullName evidence="2">Uncharacterized protein</fullName>
    </submittedName>
</protein>
<comment type="caution">
    <text evidence="2">The sequence shown here is derived from an EMBL/GenBank/DDBJ whole genome shotgun (WGS) entry which is preliminary data.</text>
</comment>
<keyword evidence="1" id="KW-0812">Transmembrane</keyword>
<sequence>MNKYFWASLLLIVISIGGIWWMMTKNGVVKTPEQKRKESINAIYPSGTVTKGQPTVKKTTTLTASQLVGQAGTKGGLDDDGATQTIFASVYSPDRKLYIEKEYSGTRYVLWRSDSKITVHVGNSWSWVHPRRDLTKTGVVPGQKTFEYNIGSQRIVDFIDGGKKYTVQCVHNGNTGNKAECDKFLKNFKII</sequence>
<gene>
    <name evidence="2" type="ORF">AUK05_03090</name>
</gene>
<organism evidence="2 3">
    <name type="scientific">Candidatus Shapirobacteria bacterium CG2_30_35_20</name>
    <dbReference type="NCBI Taxonomy" id="1805376"/>
    <lineage>
        <taxon>Bacteria</taxon>
        <taxon>Candidatus Shapironibacteriota</taxon>
    </lineage>
</organism>
<accession>A0A1J5HY23</accession>
<name>A0A1J5HY23_9BACT</name>
<feature type="transmembrane region" description="Helical" evidence="1">
    <location>
        <begin position="6"/>
        <end position="23"/>
    </location>
</feature>
<evidence type="ECO:0000256" key="1">
    <source>
        <dbReference type="SAM" id="Phobius"/>
    </source>
</evidence>
<keyword evidence="1" id="KW-0472">Membrane</keyword>